<dbReference type="PANTHER" id="PTHR24353:SF68">
    <property type="match status" value="1"/>
</dbReference>
<evidence type="ECO:0000256" key="4">
    <source>
        <dbReference type="ARBA" id="ARBA00022777"/>
    </source>
</evidence>
<dbReference type="InterPro" id="IPR017441">
    <property type="entry name" value="Protein_kinase_ATP_BS"/>
</dbReference>
<dbReference type="GeneTree" id="ENSGT00940000154704"/>
<keyword evidence="4" id="KW-0418">Kinase</keyword>
<evidence type="ECO:0000256" key="3">
    <source>
        <dbReference type="ARBA" id="ARBA00022741"/>
    </source>
</evidence>
<reference evidence="9" key="1">
    <citation type="journal article" date="2018" name="PLoS ONE">
        <title>Chinook salmon (Oncorhynchus tshawytscha) genome and transcriptome.</title>
        <authorList>
            <person name="Christensen K.A."/>
            <person name="Leong J.S."/>
            <person name="Sakhrani D."/>
            <person name="Biagi C.A."/>
            <person name="Minkley D.R."/>
            <person name="Withler R.E."/>
            <person name="Rondeau E.B."/>
            <person name="Koop B.F."/>
            <person name="Devlin R.H."/>
        </authorList>
    </citation>
    <scope>NUCLEOTIDE SEQUENCE [LARGE SCALE GENOMIC DNA]</scope>
</reference>
<name>A0AAZ3RJF7_ONCTS</name>
<accession>A0AAZ3RJF7</accession>
<keyword evidence="9" id="KW-1185">Reference proteome</keyword>
<keyword evidence="1" id="KW-0723">Serine/threonine-protein kinase</keyword>
<evidence type="ECO:0000256" key="2">
    <source>
        <dbReference type="ARBA" id="ARBA00022679"/>
    </source>
</evidence>
<evidence type="ECO:0000259" key="7">
    <source>
        <dbReference type="PROSITE" id="PS50011"/>
    </source>
</evidence>
<dbReference type="PROSITE" id="PS50011">
    <property type="entry name" value="PROTEIN_KINASE_DOM"/>
    <property type="match status" value="1"/>
</dbReference>
<dbReference type="PANTHER" id="PTHR24353">
    <property type="entry name" value="CYCLIC NUCLEOTIDE-DEPENDENT PROTEIN KINASE"/>
    <property type="match status" value="1"/>
</dbReference>
<proteinExistence type="predicted"/>
<evidence type="ECO:0000313" key="8">
    <source>
        <dbReference type="Ensembl" id="ENSOTSP00005141737.1"/>
    </source>
</evidence>
<reference evidence="8" key="3">
    <citation type="submission" date="2025-09" db="UniProtKB">
        <authorList>
            <consortium name="Ensembl"/>
        </authorList>
    </citation>
    <scope>IDENTIFICATION</scope>
</reference>
<dbReference type="InterPro" id="IPR000719">
    <property type="entry name" value="Prot_kinase_dom"/>
</dbReference>
<evidence type="ECO:0000256" key="6">
    <source>
        <dbReference type="PROSITE-ProRule" id="PRU10141"/>
    </source>
</evidence>
<dbReference type="InterPro" id="IPR011009">
    <property type="entry name" value="Kinase-like_dom_sf"/>
</dbReference>
<dbReference type="Pfam" id="PF00069">
    <property type="entry name" value="Pkinase"/>
    <property type="match status" value="1"/>
</dbReference>
<keyword evidence="5 6" id="KW-0067">ATP-binding</keyword>
<organism evidence="8 9">
    <name type="scientific">Oncorhynchus tshawytscha</name>
    <name type="common">Chinook salmon</name>
    <name type="synonym">Salmo tshawytscha</name>
    <dbReference type="NCBI Taxonomy" id="74940"/>
    <lineage>
        <taxon>Eukaryota</taxon>
        <taxon>Metazoa</taxon>
        <taxon>Chordata</taxon>
        <taxon>Craniata</taxon>
        <taxon>Vertebrata</taxon>
        <taxon>Euteleostomi</taxon>
        <taxon>Actinopterygii</taxon>
        <taxon>Neopterygii</taxon>
        <taxon>Teleostei</taxon>
        <taxon>Protacanthopterygii</taxon>
        <taxon>Salmoniformes</taxon>
        <taxon>Salmonidae</taxon>
        <taxon>Salmoninae</taxon>
        <taxon>Oncorhynchus</taxon>
    </lineage>
</organism>
<dbReference type="PROSITE" id="PS00107">
    <property type="entry name" value="PROTEIN_KINASE_ATP"/>
    <property type="match status" value="1"/>
</dbReference>
<protein>
    <recommendedName>
        <fullName evidence="7">Protein kinase domain-containing protein</fullName>
    </recommendedName>
</protein>
<dbReference type="GO" id="GO:0005524">
    <property type="term" value="F:ATP binding"/>
    <property type="evidence" value="ECO:0007669"/>
    <property type="project" value="UniProtKB-UniRule"/>
</dbReference>
<feature type="binding site" evidence="6">
    <location>
        <position position="67"/>
    </location>
    <ligand>
        <name>ATP</name>
        <dbReference type="ChEBI" id="CHEBI:30616"/>
    </ligand>
</feature>
<dbReference type="Ensembl" id="ENSOTST00005188860.1">
    <property type="protein sequence ID" value="ENSOTSP00005141737.1"/>
    <property type="gene ID" value="ENSOTSG00005049983.1"/>
</dbReference>
<feature type="domain" description="Protein kinase" evidence="7">
    <location>
        <begin position="37"/>
        <end position="150"/>
    </location>
</feature>
<dbReference type="Proteomes" id="UP000694402">
    <property type="component" value="Unassembled WGS sequence"/>
</dbReference>
<evidence type="ECO:0000256" key="5">
    <source>
        <dbReference type="ARBA" id="ARBA00022840"/>
    </source>
</evidence>
<keyword evidence="2" id="KW-0808">Transferase</keyword>
<reference evidence="8" key="2">
    <citation type="submission" date="2025-08" db="UniProtKB">
        <authorList>
            <consortium name="Ensembl"/>
        </authorList>
    </citation>
    <scope>IDENTIFICATION</scope>
</reference>
<sequence>MHLIGGLDDVNSRQNDELNTKLEAEAGFFSSVSLTDFHVICTLGLGVFSRVQLVQLKSDTSRSFALKVLKKRHILDTSQQGHILSERRIMMDAHSPFTVRLYRTFRDSKYLYMLLEACLGGELWTLLRDSYWTSEQRSLTSIWMRMSTSY</sequence>
<evidence type="ECO:0000313" key="9">
    <source>
        <dbReference type="Proteomes" id="UP000694402"/>
    </source>
</evidence>
<keyword evidence="3 6" id="KW-0547">Nucleotide-binding</keyword>
<dbReference type="GO" id="GO:0004674">
    <property type="term" value="F:protein serine/threonine kinase activity"/>
    <property type="evidence" value="ECO:0007669"/>
    <property type="project" value="UniProtKB-KW"/>
</dbReference>
<dbReference type="Gene3D" id="3.30.200.20">
    <property type="entry name" value="Phosphorylase Kinase, domain 1"/>
    <property type="match status" value="1"/>
</dbReference>
<evidence type="ECO:0000256" key="1">
    <source>
        <dbReference type="ARBA" id="ARBA00022527"/>
    </source>
</evidence>
<dbReference type="AlphaFoldDB" id="A0AAZ3RJF7"/>
<dbReference type="SUPFAM" id="SSF56112">
    <property type="entry name" value="Protein kinase-like (PK-like)"/>
    <property type="match status" value="1"/>
</dbReference>